<evidence type="ECO:0000259" key="3">
    <source>
        <dbReference type="Pfam" id="PF02517"/>
    </source>
</evidence>
<dbReference type="EMBL" id="NMVI01000015">
    <property type="protein sequence ID" value="OYN87762.1"/>
    <property type="molecule type" value="Genomic_DNA"/>
</dbReference>
<name>A0A255EEC7_9ACTN</name>
<protein>
    <submittedName>
        <fullName evidence="4">CPBP family intramembrane metalloprotease domain-containing protein</fullName>
    </submittedName>
</protein>
<proteinExistence type="predicted"/>
<dbReference type="Proteomes" id="UP000216533">
    <property type="component" value="Unassembled WGS sequence"/>
</dbReference>
<feature type="region of interest" description="Disordered" evidence="1">
    <location>
        <begin position="1"/>
        <end position="45"/>
    </location>
</feature>
<dbReference type="GO" id="GO:0006508">
    <property type="term" value="P:proteolysis"/>
    <property type="evidence" value="ECO:0007669"/>
    <property type="project" value="UniProtKB-KW"/>
</dbReference>
<evidence type="ECO:0000313" key="5">
    <source>
        <dbReference type="Proteomes" id="UP000216533"/>
    </source>
</evidence>
<feature type="transmembrane region" description="Helical" evidence="2">
    <location>
        <begin position="276"/>
        <end position="294"/>
    </location>
</feature>
<dbReference type="PANTHER" id="PTHR36435">
    <property type="entry name" value="SLR1288 PROTEIN"/>
    <property type="match status" value="1"/>
</dbReference>
<feature type="compositionally biased region" description="Pro residues" evidence="1">
    <location>
        <begin position="10"/>
        <end position="21"/>
    </location>
</feature>
<sequence>MNQPNLGAPQPDPTPAGPTPAQPGQQPAYAPSPGPQKPSPLPTEPQDFLRFYRSPRWAAWRGILLVITLGVGFFAILNVVVSIGIAIDLVTGRVDADSLGQTTPMLFAFNHLGLALCLPATLLLHWAWTGQRPKWLSSVAGGFRWGRVLRALVVALPLWIIYTLLTSLFPAAGGAGMESVEIGVHADTWFLLAVVVLVTPFQAAAEEYLFRGAGARAIGSLGPNRLVASIIAVVITSLLFCLAHGASDPWLWAYYFLFGVLMSVATWLTGGLELAVVMHAVNNLVSLAALPFLPELTEVFDRSAGTGSPLLVLPLVCGAITTAIVVWWQRRAGVQTSVPEVGAPATA</sequence>
<comment type="caution">
    <text evidence="4">The sequence shown here is derived from an EMBL/GenBank/DDBJ whole genome shotgun (WGS) entry which is preliminary data.</text>
</comment>
<organism evidence="4 5">
    <name type="scientific">Parenemella sanctibonifatiensis</name>
    <dbReference type="NCBI Taxonomy" id="2016505"/>
    <lineage>
        <taxon>Bacteria</taxon>
        <taxon>Bacillati</taxon>
        <taxon>Actinomycetota</taxon>
        <taxon>Actinomycetes</taxon>
        <taxon>Propionibacteriales</taxon>
        <taxon>Propionibacteriaceae</taxon>
        <taxon>Parenemella</taxon>
    </lineage>
</organism>
<dbReference type="InterPro" id="IPR003675">
    <property type="entry name" value="Rce1/LyrA-like_dom"/>
</dbReference>
<gene>
    <name evidence="4" type="ORF">CGZ92_05690</name>
</gene>
<feature type="domain" description="CAAX prenyl protease 2/Lysostaphin resistance protein A-like" evidence="3">
    <location>
        <begin position="189"/>
        <end position="285"/>
    </location>
</feature>
<keyword evidence="4" id="KW-0645">Protease</keyword>
<dbReference type="Pfam" id="PF02517">
    <property type="entry name" value="Rce1-like"/>
    <property type="match status" value="1"/>
</dbReference>
<dbReference type="GO" id="GO:0004175">
    <property type="term" value="F:endopeptidase activity"/>
    <property type="evidence" value="ECO:0007669"/>
    <property type="project" value="UniProtKB-ARBA"/>
</dbReference>
<dbReference type="PANTHER" id="PTHR36435:SF1">
    <property type="entry name" value="CAAX AMINO TERMINAL PROTEASE FAMILY PROTEIN"/>
    <property type="match status" value="1"/>
</dbReference>
<keyword evidence="4" id="KW-0482">Metalloprotease</keyword>
<keyword evidence="2" id="KW-0472">Membrane</keyword>
<evidence type="ECO:0000313" key="4">
    <source>
        <dbReference type="EMBL" id="OYN87762.1"/>
    </source>
</evidence>
<keyword evidence="4" id="KW-0378">Hydrolase</keyword>
<feature type="compositionally biased region" description="Pro residues" evidence="1">
    <location>
        <begin position="30"/>
        <end position="43"/>
    </location>
</feature>
<reference evidence="4 5" key="1">
    <citation type="submission" date="2017-07" db="EMBL/GenBank/DDBJ databases">
        <title>Draft whole genome sequences of clinical Proprionibacteriaceae strains.</title>
        <authorList>
            <person name="Bernier A.-M."/>
            <person name="Bernard K."/>
            <person name="Domingo M.-C."/>
        </authorList>
    </citation>
    <scope>NUCLEOTIDE SEQUENCE [LARGE SCALE GENOMIC DNA]</scope>
    <source>
        <strain evidence="4 5">NML 160184</strain>
    </source>
</reference>
<dbReference type="GO" id="GO:0080120">
    <property type="term" value="P:CAAX-box protein maturation"/>
    <property type="evidence" value="ECO:0007669"/>
    <property type="project" value="UniProtKB-ARBA"/>
</dbReference>
<dbReference type="AlphaFoldDB" id="A0A255EEC7"/>
<feature type="transmembrane region" description="Helical" evidence="2">
    <location>
        <begin position="63"/>
        <end position="87"/>
    </location>
</feature>
<dbReference type="GO" id="GO:0008237">
    <property type="term" value="F:metallopeptidase activity"/>
    <property type="evidence" value="ECO:0007669"/>
    <property type="project" value="UniProtKB-KW"/>
</dbReference>
<evidence type="ECO:0000256" key="1">
    <source>
        <dbReference type="SAM" id="MobiDB-lite"/>
    </source>
</evidence>
<feature type="transmembrane region" description="Helical" evidence="2">
    <location>
        <begin position="252"/>
        <end position="269"/>
    </location>
</feature>
<evidence type="ECO:0000256" key="2">
    <source>
        <dbReference type="SAM" id="Phobius"/>
    </source>
</evidence>
<dbReference type="InterPro" id="IPR052710">
    <property type="entry name" value="CAAX_protease"/>
</dbReference>
<feature type="transmembrane region" description="Helical" evidence="2">
    <location>
        <begin position="226"/>
        <end position="246"/>
    </location>
</feature>
<accession>A0A255EEC7</accession>
<feature type="transmembrane region" description="Helical" evidence="2">
    <location>
        <begin position="148"/>
        <end position="169"/>
    </location>
</feature>
<keyword evidence="2" id="KW-1133">Transmembrane helix</keyword>
<feature type="transmembrane region" description="Helical" evidence="2">
    <location>
        <begin position="306"/>
        <end position="328"/>
    </location>
</feature>
<dbReference type="RefSeq" id="WP_094450428.1">
    <property type="nucleotide sequence ID" value="NZ_NMVI01000015.1"/>
</dbReference>
<feature type="transmembrane region" description="Helical" evidence="2">
    <location>
        <begin position="107"/>
        <end position="128"/>
    </location>
</feature>
<keyword evidence="2" id="KW-0812">Transmembrane</keyword>
<feature type="transmembrane region" description="Helical" evidence="2">
    <location>
        <begin position="189"/>
        <end position="205"/>
    </location>
</feature>